<evidence type="ECO:0000256" key="1">
    <source>
        <dbReference type="SAM" id="MobiDB-lite"/>
    </source>
</evidence>
<keyword evidence="4" id="KW-1185">Reference proteome</keyword>
<dbReference type="RefSeq" id="WP_345924921.1">
    <property type="nucleotide sequence ID" value="NZ_JBDIVF010000002.1"/>
</dbReference>
<sequence>MKHPPMFLMLLLATALSAPDASGSPLESEAPGADKRSTPRQDGADAAAAVRPDPLRTAA</sequence>
<evidence type="ECO:0000313" key="4">
    <source>
        <dbReference type="Proteomes" id="UP001548590"/>
    </source>
</evidence>
<proteinExistence type="predicted"/>
<feature type="region of interest" description="Disordered" evidence="1">
    <location>
        <begin position="19"/>
        <end position="59"/>
    </location>
</feature>
<accession>A0ABV2CPB9</accession>
<reference evidence="3 4" key="1">
    <citation type="submission" date="2024-07" db="EMBL/GenBank/DDBJ databases">
        <title>Uliginosibacterium paludis KCTC:42655.</title>
        <authorList>
            <person name="Kim M.K."/>
        </authorList>
    </citation>
    <scope>NUCLEOTIDE SEQUENCE [LARGE SCALE GENOMIC DNA]</scope>
    <source>
        <strain evidence="3 4">KCTC 42655</strain>
    </source>
</reference>
<feature type="chain" id="PRO_5045768379" evidence="2">
    <location>
        <begin position="18"/>
        <end position="59"/>
    </location>
</feature>
<gene>
    <name evidence="3" type="ORF">ABVT11_07975</name>
</gene>
<organism evidence="3 4">
    <name type="scientific">Uliginosibacterium paludis</name>
    <dbReference type="NCBI Taxonomy" id="1615952"/>
    <lineage>
        <taxon>Bacteria</taxon>
        <taxon>Pseudomonadati</taxon>
        <taxon>Pseudomonadota</taxon>
        <taxon>Betaproteobacteria</taxon>
        <taxon>Rhodocyclales</taxon>
        <taxon>Zoogloeaceae</taxon>
        <taxon>Uliginosibacterium</taxon>
    </lineage>
</organism>
<feature type="signal peptide" evidence="2">
    <location>
        <begin position="1"/>
        <end position="17"/>
    </location>
</feature>
<dbReference type="EMBL" id="JBEWLZ010000003">
    <property type="protein sequence ID" value="MET1489763.1"/>
    <property type="molecule type" value="Genomic_DNA"/>
</dbReference>
<evidence type="ECO:0000256" key="2">
    <source>
        <dbReference type="SAM" id="SignalP"/>
    </source>
</evidence>
<evidence type="ECO:0000313" key="3">
    <source>
        <dbReference type="EMBL" id="MET1489763.1"/>
    </source>
</evidence>
<comment type="caution">
    <text evidence="3">The sequence shown here is derived from an EMBL/GenBank/DDBJ whole genome shotgun (WGS) entry which is preliminary data.</text>
</comment>
<keyword evidence="2" id="KW-0732">Signal</keyword>
<protein>
    <submittedName>
        <fullName evidence="3">Uncharacterized protein</fullName>
    </submittedName>
</protein>
<dbReference type="Proteomes" id="UP001548590">
    <property type="component" value="Unassembled WGS sequence"/>
</dbReference>
<name>A0ABV2CPB9_9RHOO</name>
<feature type="compositionally biased region" description="Basic and acidic residues" evidence="1">
    <location>
        <begin position="32"/>
        <end position="43"/>
    </location>
</feature>